<dbReference type="KEGG" id="ske:Sked_11890"/>
<reference evidence="2 3" key="1">
    <citation type="journal article" date="2009" name="Stand. Genomic Sci.">
        <title>Complete genome sequence of Sanguibacter keddieii type strain (ST-74).</title>
        <authorList>
            <person name="Ivanova N."/>
            <person name="Sikorski J."/>
            <person name="Sims D."/>
            <person name="Brettin T."/>
            <person name="Detter J.C."/>
            <person name="Han C."/>
            <person name="Lapidus A."/>
            <person name="Copeland A."/>
            <person name="Glavina Del Rio T."/>
            <person name="Nolan M."/>
            <person name="Chen F."/>
            <person name="Lucas S."/>
            <person name="Tice H."/>
            <person name="Cheng J.F."/>
            <person name="Bruce D."/>
            <person name="Goodwin L."/>
            <person name="Pitluck S."/>
            <person name="Pati A."/>
            <person name="Mavromatis K."/>
            <person name="Chen A."/>
            <person name="Palaniappan K."/>
            <person name="D'haeseleer P."/>
            <person name="Chain P."/>
            <person name="Bristow J."/>
            <person name="Eisen J.A."/>
            <person name="Markowitz V."/>
            <person name="Hugenholtz P."/>
            <person name="Goker M."/>
            <person name="Pukall R."/>
            <person name="Klenk H.P."/>
            <person name="Kyrpides N.C."/>
        </authorList>
    </citation>
    <scope>NUCLEOTIDE SEQUENCE [LARGE SCALE GENOMIC DNA]</scope>
    <source>
        <strain evidence="3">ATCC 51767 / DSM 10542 / NCFB 3025 / ST-74</strain>
    </source>
</reference>
<dbReference type="Proteomes" id="UP000000322">
    <property type="component" value="Chromosome"/>
</dbReference>
<evidence type="ECO:0000259" key="1">
    <source>
        <dbReference type="Pfam" id="PF11706"/>
    </source>
</evidence>
<dbReference type="Pfam" id="PF11706">
    <property type="entry name" value="zf-CGNR"/>
    <property type="match status" value="1"/>
</dbReference>
<dbReference type="Gene3D" id="1.10.3300.10">
    <property type="entry name" value="Jann2411-like domain"/>
    <property type="match status" value="1"/>
</dbReference>
<dbReference type="RefSeq" id="WP_012866201.1">
    <property type="nucleotide sequence ID" value="NC_013521.1"/>
</dbReference>
<dbReference type="InterPro" id="IPR021005">
    <property type="entry name" value="Znf_CGNR"/>
</dbReference>
<dbReference type="PANTHER" id="PTHR35525">
    <property type="entry name" value="BLL6575 PROTEIN"/>
    <property type="match status" value="1"/>
</dbReference>
<accession>D1BDS0</accession>
<dbReference type="InterPro" id="IPR010852">
    <property type="entry name" value="ABATE"/>
</dbReference>
<protein>
    <recommendedName>
        <fullName evidence="1">Zinc finger CGNR domain-containing protein</fullName>
    </recommendedName>
</protein>
<dbReference type="eggNOG" id="COG5516">
    <property type="taxonomic scope" value="Bacteria"/>
</dbReference>
<feature type="domain" description="Zinc finger CGNR" evidence="1">
    <location>
        <begin position="147"/>
        <end position="187"/>
    </location>
</feature>
<dbReference type="EMBL" id="CP001819">
    <property type="protein sequence ID" value="ACZ21132.1"/>
    <property type="molecule type" value="Genomic_DNA"/>
</dbReference>
<dbReference type="PANTHER" id="PTHR35525:SF3">
    <property type="entry name" value="BLL6575 PROTEIN"/>
    <property type="match status" value="1"/>
</dbReference>
<proteinExistence type="predicted"/>
<dbReference type="HOGENOM" id="CLU_087298_1_1_11"/>
<dbReference type="AlphaFoldDB" id="D1BDS0"/>
<evidence type="ECO:0000313" key="2">
    <source>
        <dbReference type="EMBL" id="ACZ21132.1"/>
    </source>
</evidence>
<sequence>MGFDHDHQVGPRLAVALVNSTASSAPPQDGARTPGAVAQSAHQVLTLEDLLEAHGIRRPALTATATREITGWAERLRTVFAASDVEARCAAVNTLLAEVSGALYLSTHDGTPPHVHLVPDEQEVTARVRSVTAGGLAFFLAWSGGTRLGTCGRPRCDRVFVDASRGGRQRYCSARCGNTDAVARHRAHFGHTRSSSRVDS</sequence>
<gene>
    <name evidence="2" type="ordered locus">Sked_11890</name>
</gene>
<keyword evidence="3" id="KW-1185">Reference proteome</keyword>
<name>D1BDS0_SANKS</name>
<evidence type="ECO:0000313" key="3">
    <source>
        <dbReference type="Proteomes" id="UP000000322"/>
    </source>
</evidence>
<dbReference type="OrthoDB" id="3531194at2"/>
<dbReference type="InterPro" id="IPR023286">
    <property type="entry name" value="ABATE_dom_sf"/>
</dbReference>
<dbReference type="SUPFAM" id="SSF160904">
    <property type="entry name" value="Jann2411-like"/>
    <property type="match status" value="1"/>
</dbReference>
<dbReference type="STRING" id="446469.Sked_11890"/>
<organism evidence="2 3">
    <name type="scientific">Sanguibacter keddieii (strain ATCC 51767 / DSM 10542 / NCFB 3025 / ST-74)</name>
    <dbReference type="NCBI Taxonomy" id="446469"/>
    <lineage>
        <taxon>Bacteria</taxon>
        <taxon>Bacillati</taxon>
        <taxon>Actinomycetota</taxon>
        <taxon>Actinomycetes</taxon>
        <taxon>Micrococcales</taxon>
        <taxon>Sanguibacteraceae</taxon>
        <taxon>Sanguibacter</taxon>
    </lineage>
</organism>